<dbReference type="Proteomes" id="UP000334990">
    <property type="component" value="Unassembled WGS sequence"/>
</dbReference>
<dbReference type="EMBL" id="BLAD01000039">
    <property type="protein sequence ID" value="GER99188.1"/>
    <property type="molecule type" value="Genomic_DNA"/>
</dbReference>
<sequence>MKVARAGSGIHLESGGGPGPTVVFLHGSAASAAVWKPLTRALAGRRPDAGWLLADLPGHGRSRWQLDYSPAGYADSVAAAIRENAADHPVHLVGHSLGAMVALALADGTRGVTPASVLVLAMKVSWTEAELTRRAAAATRPIRIHPGPERARELFGLISGMGAGFTEEDLDSGITVAEGGYRLSGDPRITAAPPATAAELAALAARAGCPVRLACGDRDPGIRYGDLADALGRPVTVLPDTAHNAHIEHPDLVAELVEQALR</sequence>
<dbReference type="InterPro" id="IPR029058">
    <property type="entry name" value="AB_hydrolase_fold"/>
</dbReference>
<accession>A0A5M3VSK6</accession>
<keyword evidence="2" id="KW-0378">Hydrolase</keyword>
<dbReference type="Pfam" id="PF12697">
    <property type="entry name" value="Abhydrolase_6"/>
    <property type="match status" value="1"/>
</dbReference>
<keyword evidence="3" id="KW-1185">Reference proteome</keyword>
<dbReference type="AlphaFoldDB" id="A0A5M3VSK6"/>
<gene>
    <name evidence="2" type="ORF">Acor_12520</name>
</gene>
<dbReference type="RefSeq" id="WP_155335603.1">
    <property type="nucleotide sequence ID" value="NZ_BAAABN010000093.1"/>
</dbReference>
<protein>
    <submittedName>
        <fullName evidence="2">Alpha/beta hydrolase</fullName>
    </submittedName>
</protein>
<evidence type="ECO:0000259" key="1">
    <source>
        <dbReference type="Pfam" id="PF12697"/>
    </source>
</evidence>
<dbReference type="Gene3D" id="3.40.50.1820">
    <property type="entry name" value="alpha/beta hydrolase"/>
    <property type="match status" value="1"/>
</dbReference>
<proteinExistence type="predicted"/>
<evidence type="ECO:0000313" key="2">
    <source>
        <dbReference type="EMBL" id="GER99188.1"/>
    </source>
</evidence>
<feature type="domain" description="AB hydrolase-1" evidence="1">
    <location>
        <begin position="22"/>
        <end position="255"/>
    </location>
</feature>
<name>A0A5M3VSK6_9ACTN</name>
<evidence type="ECO:0000313" key="3">
    <source>
        <dbReference type="Proteomes" id="UP000334990"/>
    </source>
</evidence>
<dbReference type="GO" id="GO:0016787">
    <property type="term" value="F:hydrolase activity"/>
    <property type="evidence" value="ECO:0007669"/>
    <property type="project" value="UniProtKB-KW"/>
</dbReference>
<comment type="caution">
    <text evidence="2">The sequence shown here is derived from an EMBL/GenBank/DDBJ whole genome shotgun (WGS) entry which is preliminary data.</text>
</comment>
<dbReference type="SUPFAM" id="SSF53474">
    <property type="entry name" value="alpha/beta-Hydrolases"/>
    <property type="match status" value="1"/>
</dbReference>
<organism evidence="2 3">
    <name type="scientific">Acrocarpospora corrugata</name>
    <dbReference type="NCBI Taxonomy" id="35763"/>
    <lineage>
        <taxon>Bacteria</taxon>
        <taxon>Bacillati</taxon>
        <taxon>Actinomycetota</taxon>
        <taxon>Actinomycetes</taxon>
        <taxon>Streptosporangiales</taxon>
        <taxon>Streptosporangiaceae</taxon>
        <taxon>Acrocarpospora</taxon>
    </lineage>
</organism>
<reference evidence="2 3" key="1">
    <citation type="submission" date="2019-10" db="EMBL/GenBank/DDBJ databases">
        <title>Whole genome shotgun sequence of Acrocarpospora corrugata NBRC 13972.</title>
        <authorList>
            <person name="Ichikawa N."/>
            <person name="Kimura A."/>
            <person name="Kitahashi Y."/>
            <person name="Komaki H."/>
            <person name="Oguchi A."/>
        </authorList>
    </citation>
    <scope>NUCLEOTIDE SEQUENCE [LARGE SCALE GENOMIC DNA]</scope>
    <source>
        <strain evidence="2 3">NBRC 13972</strain>
    </source>
</reference>
<dbReference type="PANTHER" id="PTHR43798">
    <property type="entry name" value="MONOACYLGLYCEROL LIPASE"/>
    <property type="match status" value="1"/>
</dbReference>
<dbReference type="OrthoDB" id="27092at2"/>
<dbReference type="InterPro" id="IPR000073">
    <property type="entry name" value="AB_hydrolase_1"/>
</dbReference>
<dbReference type="InterPro" id="IPR050266">
    <property type="entry name" value="AB_hydrolase_sf"/>
</dbReference>